<name>A0A7W9KM04_9PSEU</name>
<dbReference type="Proteomes" id="UP000585638">
    <property type="component" value="Unassembled WGS sequence"/>
</dbReference>
<keyword evidence="2" id="KW-1185">Reference proteome</keyword>
<keyword evidence="1" id="KW-0238">DNA-binding</keyword>
<evidence type="ECO:0000313" key="1">
    <source>
        <dbReference type="EMBL" id="MBB5895021.1"/>
    </source>
</evidence>
<sequence>MTTRIDVKRLPRDVVELIDAGEDLVITRNGETIATIATVVRTNGAFDVGPGTDDTYDVTVVATTMKLSPAARTALSEQLGPDYIVLDMHSAPTTADVVLVPPASPQLIGALRETYPKARIVVAEIEDPVLGIRYEGPVRRLIDAGAETYLASTTIHRLATQLDHVVTQQRQQLAAGGPAQLEIEA</sequence>
<accession>A0A7W9KM04</accession>
<dbReference type="RefSeq" id="WP_184866858.1">
    <property type="nucleotide sequence ID" value="NZ_BAAAWY010000009.1"/>
</dbReference>
<evidence type="ECO:0000313" key="2">
    <source>
        <dbReference type="Proteomes" id="UP000585638"/>
    </source>
</evidence>
<dbReference type="EMBL" id="JACHIR010000001">
    <property type="protein sequence ID" value="MBB5895021.1"/>
    <property type="molecule type" value="Genomic_DNA"/>
</dbReference>
<protein>
    <submittedName>
        <fullName evidence="1">Antitoxin (DNA-binding transcriptional repressor) of toxin-antitoxin stability system</fullName>
    </submittedName>
</protein>
<reference evidence="1 2" key="1">
    <citation type="submission" date="2020-08" db="EMBL/GenBank/DDBJ databases">
        <title>Sequencing the genomes of 1000 actinobacteria strains.</title>
        <authorList>
            <person name="Klenk H.-P."/>
        </authorList>
    </citation>
    <scope>NUCLEOTIDE SEQUENCE [LARGE SCALE GENOMIC DNA]</scope>
    <source>
        <strain evidence="1 2">DSM 43851</strain>
    </source>
</reference>
<organism evidence="1 2">
    <name type="scientific">Kutzneria kofuensis</name>
    <dbReference type="NCBI Taxonomy" id="103725"/>
    <lineage>
        <taxon>Bacteria</taxon>
        <taxon>Bacillati</taxon>
        <taxon>Actinomycetota</taxon>
        <taxon>Actinomycetes</taxon>
        <taxon>Pseudonocardiales</taxon>
        <taxon>Pseudonocardiaceae</taxon>
        <taxon>Kutzneria</taxon>
    </lineage>
</organism>
<dbReference type="GO" id="GO:0003677">
    <property type="term" value="F:DNA binding"/>
    <property type="evidence" value="ECO:0007669"/>
    <property type="project" value="UniProtKB-KW"/>
</dbReference>
<comment type="caution">
    <text evidence="1">The sequence shown here is derived from an EMBL/GenBank/DDBJ whole genome shotgun (WGS) entry which is preliminary data.</text>
</comment>
<gene>
    <name evidence="1" type="ORF">BJ998_006217</name>
</gene>
<proteinExistence type="predicted"/>
<dbReference type="AlphaFoldDB" id="A0A7W9KM04"/>